<comment type="caution">
    <text evidence="5">The sequence shown here is derived from an EMBL/GenBank/DDBJ whole genome shotgun (WGS) entry which is preliminary data.</text>
</comment>
<dbReference type="EC" id="3.6.-.-" evidence="5"/>
<name>A0ABV3Q3U1_9BACL</name>
<dbReference type="PROSITE" id="PS51462">
    <property type="entry name" value="NUDIX"/>
    <property type="match status" value="1"/>
</dbReference>
<dbReference type="Proteomes" id="UP001556040">
    <property type="component" value="Unassembled WGS sequence"/>
</dbReference>
<keyword evidence="2 3" id="KW-0378">Hydrolase</keyword>
<dbReference type="Gene3D" id="3.90.79.10">
    <property type="entry name" value="Nucleoside Triphosphate Pyrophosphohydrolase"/>
    <property type="match status" value="1"/>
</dbReference>
<dbReference type="InterPro" id="IPR020084">
    <property type="entry name" value="NUDIX_hydrolase_CS"/>
</dbReference>
<evidence type="ECO:0000256" key="1">
    <source>
        <dbReference type="ARBA" id="ARBA00001946"/>
    </source>
</evidence>
<evidence type="ECO:0000256" key="2">
    <source>
        <dbReference type="ARBA" id="ARBA00022801"/>
    </source>
</evidence>
<dbReference type="PROSITE" id="PS00893">
    <property type="entry name" value="NUDIX_BOX"/>
    <property type="match status" value="1"/>
</dbReference>
<keyword evidence="6" id="KW-1185">Reference proteome</keyword>
<sequence>MMKHGKVWLAVAGLVENERGEWLVVKKKYGGLKGVWSLPAGFVEMGETADQAVQREVFEETGVKTEVERVIGIRTGVISNEISDNMIIFALTSVVSEPVITVQETEIQEAQWISKEQLEKGEGVSKMIPSMIKELRTEGFVKQPLSDPGKQFKYTMYHLFL</sequence>
<evidence type="ECO:0000313" key="6">
    <source>
        <dbReference type="Proteomes" id="UP001556040"/>
    </source>
</evidence>
<dbReference type="EMBL" id="JBFMIA010000006">
    <property type="protein sequence ID" value="MEW9501987.1"/>
    <property type="molecule type" value="Genomic_DNA"/>
</dbReference>
<dbReference type="Pfam" id="PF00293">
    <property type="entry name" value="NUDIX"/>
    <property type="match status" value="1"/>
</dbReference>
<evidence type="ECO:0000259" key="4">
    <source>
        <dbReference type="PROSITE" id="PS51462"/>
    </source>
</evidence>
<feature type="domain" description="Nudix hydrolase" evidence="4">
    <location>
        <begin position="6"/>
        <end position="137"/>
    </location>
</feature>
<protein>
    <submittedName>
        <fullName evidence="5">NUDIX hydrolase</fullName>
        <ecNumber evidence="5">3.6.-.-</ecNumber>
    </submittedName>
</protein>
<dbReference type="InterPro" id="IPR020476">
    <property type="entry name" value="Nudix_hydrolase"/>
</dbReference>
<reference evidence="5 6" key="1">
    <citation type="journal article" date="1979" name="Int. J. Syst. Evol. Microbiol.">
        <title>Bacillus globisporus subsp. marinus subsp. nov.</title>
        <authorList>
            <person name="Liu H."/>
        </authorList>
    </citation>
    <scope>NUCLEOTIDE SEQUENCE [LARGE SCALE GENOMIC DNA]</scope>
    <source>
        <strain evidence="5 6">DSM 1297</strain>
    </source>
</reference>
<evidence type="ECO:0000313" key="5">
    <source>
        <dbReference type="EMBL" id="MEW9501987.1"/>
    </source>
</evidence>
<comment type="similarity">
    <text evidence="3">Belongs to the Nudix hydrolase family.</text>
</comment>
<dbReference type="PANTHER" id="PTHR43046">
    <property type="entry name" value="GDP-MANNOSE MANNOSYL HYDROLASE"/>
    <property type="match status" value="1"/>
</dbReference>
<dbReference type="PRINTS" id="PR00502">
    <property type="entry name" value="NUDIXFAMILY"/>
</dbReference>
<dbReference type="RefSeq" id="WP_367779520.1">
    <property type="nucleotide sequence ID" value="NZ_JBFMIA010000006.1"/>
</dbReference>
<dbReference type="InterPro" id="IPR015797">
    <property type="entry name" value="NUDIX_hydrolase-like_dom_sf"/>
</dbReference>
<dbReference type="InterPro" id="IPR000086">
    <property type="entry name" value="NUDIX_hydrolase_dom"/>
</dbReference>
<comment type="cofactor">
    <cofactor evidence="1">
        <name>Mg(2+)</name>
        <dbReference type="ChEBI" id="CHEBI:18420"/>
    </cofactor>
</comment>
<proteinExistence type="inferred from homology"/>
<gene>
    <name evidence="5" type="ORF">AB1471_09255</name>
</gene>
<accession>A0ABV3Q3U1</accession>
<dbReference type="GO" id="GO:0016787">
    <property type="term" value="F:hydrolase activity"/>
    <property type="evidence" value="ECO:0007669"/>
    <property type="project" value="UniProtKB-KW"/>
</dbReference>
<dbReference type="PANTHER" id="PTHR43046:SF14">
    <property type="entry name" value="MUTT_NUDIX FAMILY PROTEIN"/>
    <property type="match status" value="1"/>
</dbReference>
<evidence type="ECO:0000256" key="3">
    <source>
        <dbReference type="RuleBase" id="RU003476"/>
    </source>
</evidence>
<dbReference type="SUPFAM" id="SSF55811">
    <property type="entry name" value="Nudix"/>
    <property type="match status" value="1"/>
</dbReference>
<organism evidence="5 6">
    <name type="scientific">Jeotgalibacillus marinus</name>
    <dbReference type="NCBI Taxonomy" id="86667"/>
    <lineage>
        <taxon>Bacteria</taxon>
        <taxon>Bacillati</taxon>
        <taxon>Bacillota</taxon>
        <taxon>Bacilli</taxon>
        <taxon>Bacillales</taxon>
        <taxon>Caryophanaceae</taxon>
        <taxon>Jeotgalibacillus</taxon>
    </lineage>
</organism>